<evidence type="ECO:0000313" key="2">
    <source>
        <dbReference type="Proteomes" id="UP001174136"/>
    </source>
</evidence>
<dbReference type="AlphaFoldDB" id="A0AA47MJ71"/>
<keyword evidence="2" id="KW-1185">Reference proteome</keyword>
<dbReference type="PANTHER" id="PTHR47331">
    <property type="entry name" value="PHD-TYPE DOMAIN-CONTAINING PROTEIN"/>
    <property type="match status" value="1"/>
</dbReference>
<name>A0AA47MJ71_MERPO</name>
<proteinExistence type="predicted"/>
<sequence length="271" mass="30893">MYDFVLIIRDFVRNRFPSFPTIPSPTLIDTIFKINPYRKVSVSQSHEVPADQVHYPSRPHFAASAYPGIPAQSSVPVSYTLVPPAQLRRSAYEKPSFPFFRREDPHEFAMLNMALENLLPPEEHEQYKYHILLDHLKLDSARHLALTYAHHPQPYTTSLKALQKRYGQPHHLVLREITSVQSLPTVRSGGSRGFSQFAVRIRALVGMLQSWGHNEGATELACASHVHQLLSKLPADQVASFARQARILRPDVPYNLIDFANWLEKFSCSSE</sequence>
<dbReference type="Proteomes" id="UP001174136">
    <property type="component" value="Unassembled WGS sequence"/>
</dbReference>
<dbReference type="Pfam" id="PF03564">
    <property type="entry name" value="DUF1759"/>
    <property type="match status" value="1"/>
</dbReference>
<dbReference type="EMBL" id="JAOPHQ010003984">
    <property type="protein sequence ID" value="KAK0141085.1"/>
    <property type="molecule type" value="Genomic_DNA"/>
</dbReference>
<reference evidence="1" key="1">
    <citation type="journal article" date="2023" name="Front. Mar. Sci.">
        <title>A new Merluccius polli reference genome to investigate the effects of global change in West African waters.</title>
        <authorList>
            <person name="Mateo J.L."/>
            <person name="Blanco-Fernandez C."/>
            <person name="Garcia-Vazquez E."/>
            <person name="Machado-Schiaffino G."/>
        </authorList>
    </citation>
    <scope>NUCLEOTIDE SEQUENCE</scope>
    <source>
        <strain evidence="1">C29</strain>
        <tissue evidence="1">Fin</tissue>
    </source>
</reference>
<comment type="caution">
    <text evidence="1">The sequence shown here is derived from an EMBL/GenBank/DDBJ whole genome shotgun (WGS) entry which is preliminary data.</text>
</comment>
<evidence type="ECO:0000313" key="1">
    <source>
        <dbReference type="EMBL" id="KAK0141085.1"/>
    </source>
</evidence>
<organism evidence="1 2">
    <name type="scientific">Merluccius polli</name>
    <name type="common">Benguela hake</name>
    <name type="synonym">Merluccius cadenati</name>
    <dbReference type="NCBI Taxonomy" id="89951"/>
    <lineage>
        <taxon>Eukaryota</taxon>
        <taxon>Metazoa</taxon>
        <taxon>Chordata</taxon>
        <taxon>Craniata</taxon>
        <taxon>Vertebrata</taxon>
        <taxon>Euteleostomi</taxon>
        <taxon>Actinopterygii</taxon>
        <taxon>Neopterygii</taxon>
        <taxon>Teleostei</taxon>
        <taxon>Neoteleostei</taxon>
        <taxon>Acanthomorphata</taxon>
        <taxon>Zeiogadaria</taxon>
        <taxon>Gadariae</taxon>
        <taxon>Gadiformes</taxon>
        <taxon>Gadoidei</taxon>
        <taxon>Merlucciidae</taxon>
        <taxon>Merluccius</taxon>
    </lineage>
</organism>
<dbReference type="InterPro" id="IPR005312">
    <property type="entry name" value="DUF1759"/>
</dbReference>
<accession>A0AA47MJ71</accession>
<protein>
    <submittedName>
        <fullName evidence="1">Uncharacterized protein</fullName>
    </submittedName>
</protein>
<gene>
    <name evidence="1" type="ORF">N1851_021887</name>
</gene>
<dbReference type="PANTHER" id="PTHR47331:SF5">
    <property type="entry name" value="RIBONUCLEASE H"/>
    <property type="match status" value="1"/>
</dbReference>